<protein>
    <submittedName>
        <fullName evidence="8">GlsB/YeaQ/YmgE family stress response membrane protein</fullName>
    </submittedName>
</protein>
<feature type="transmembrane region" description="Helical" evidence="7">
    <location>
        <begin position="56"/>
        <end position="78"/>
    </location>
</feature>
<evidence type="ECO:0000256" key="5">
    <source>
        <dbReference type="ARBA" id="ARBA00022989"/>
    </source>
</evidence>
<keyword evidence="3" id="KW-1003">Cell membrane</keyword>
<evidence type="ECO:0000256" key="6">
    <source>
        <dbReference type="ARBA" id="ARBA00023136"/>
    </source>
</evidence>
<feature type="transmembrane region" description="Helical" evidence="7">
    <location>
        <begin position="30"/>
        <end position="50"/>
    </location>
</feature>
<evidence type="ECO:0000313" key="8">
    <source>
        <dbReference type="EMBL" id="MBC2889553.1"/>
    </source>
</evidence>
<dbReference type="Proteomes" id="UP000587396">
    <property type="component" value="Unassembled WGS sequence"/>
</dbReference>
<dbReference type="RefSeq" id="WP_080143013.1">
    <property type="nucleotide sequence ID" value="NZ_JAASIO010000002.1"/>
</dbReference>
<gene>
    <name evidence="8" type="ORF">H7313_09370</name>
</gene>
<sequence>MSIIVWIVIGGLAGWVAGMIMKSEGGLVKNIVTGIVGALIGGFIMSFFGAEGFTGFNLWSFVVALIGSVVLIALINLVTRRTAS</sequence>
<comment type="caution">
    <text evidence="8">The sequence shown here is derived from an EMBL/GenBank/DDBJ whole genome shotgun (WGS) entry which is preliminary data.</text>
</comment>
<comment type="subcellular location">
    <subcellularLocation>
        <location evidence="1">Cell membrane</location>
        <topology evidence="1">Multi-pass membrane protein</topology>
    </subcellularLocation>
</comment>
<dbReference type="GO" id="GO:0005886">
    <property type="term" value="C:plasma membrane"/>
    <property type="evidence" value="ECO:0007669"/>
    <property type="project" value="UniProtKB-SubCell"/>
</dbReference>
<reference evidence="8 9" key="1">
    <citation type="submission" date="2020-08" db="EMBL/GenBank/DDBJ databases">
        <authorList>
            <person name="Liu C."/>
            <person name="Sun Q."/>
        </authorList>
    </citation>
    <scope>NUCLEOTIDE SEQUENCE [LARGE SCALE GENOMIC DNA]</scope>
    <source>
        <strain evidence="8 9">N22</strain>
    </source>
</reference>
<evidence type="ECO:0000313" key="9">
    <source>
        <dbReference type="Proteomes" id="UP000587396"/>
    </source>
</evidence>
<dbReference type="PANTHER" id="PTHR33884">
    <property type="entry name" value="UPF0410 PROTEIN YMGE"/>
    <property type="match status" value="1"/>
</dbReference>
<comment type="similarity">
    <text evidence="2">Belongs to the UPF0410 family.</text>
</comment>
<evidence type="ECO:0000256" key="7">
    <source>
        <dbReference type="SAM" id="Phobius"/>
    </source>
</evidence>
<evidence type="ECO:0000256" key="2">
    <source>
        <dbReference type="ARBA" id="ARBA00011006"/>
    </source>
</evidence>
<accession>A0A842JCC6</accession>
<organism evidence="8 9">
    <name type="scientific">Gordonibacter massiliensis</name>
    <name type="common">ex Traore et al. 2017</name>
    <dbReference type="NCBI Taxonomy" id="1841863"/>
    <lineage>
        <taxon>Bacteria</taxon>
        <taxon>Bacillati</taxon>
        <taxon>Actinomycetota</taxon>
        <taxon>Coriobacteriia</taxon>
        <taxon>Eggerthellales</taxon>
        <taxon>Eggerthellaceae</taxon>
        <taxon>Gordonibacter</taxon>
    </lineage>
</organism>
<dbReference type="Pfam" id="PF04226">
    <property type="entry name" value="Transgly_assoc"/>
    <property type="match status" value="1"/>
</dbReference>
<dbReference type="AlphaFoldDB" id="A0A842JCC6"/>
<evidence type="ECO:0000256" key="1">
    <source>
        <dbReference type="ARBA" id="ARBA00004651"/>
    </source>
</evidence>
<name>A0A842JCC6_9ACTN</name>
<dbReference type="InterPro" id="IPR007341">
    <property type="entry name" value="Transgly_assoc"/>
</dbReference>
<keyword evidence="9" id="KW-1185">Reference proteome</keyword>
<proteinExistence type="inferred from homology"/>
<dbReference type="EMBL" id="JACMSE010000006">
    <property type="protein sequence ID" value="MBC2889553.1"/>
    <property type="molecule type" value="Genomic_DNA"/>
</dbReference>
<keyword evidence="4 7" id="KW-0812">Transmembrane</keyword>
<dbReference type="PANTHER" id="PTHR33884:SF3">
    <property type="entry name" value="UPF0410 PROTEIN YMGE"/>
    <property type="match status" value="1"/>
</dbReference>
<keyword evidence="6 7" id="KW-0472">Membrane</keyword>
<feature type="transmembrane region" description="Helical" evidence="7">
    <location>
        <begin position="6"/>
        <end position="23"/>
    </location>
</feature>
<keyword evidence="5 7" id="KW-1133">Transmembrane helix</keyword>
<evidence type="ECO:0000256" key="4">
    <source>
        <dbReference type="ARBA" id="ARBA00022692"/>
    </source>
</evidence>
<evidence type="ECO:0000256" key="3">
    <source>
        <dbReference type="ARBA" id="ARBA00022475"/>
    </source>
</evidence>